<organism evidence="2 3">
    <name type="scientific">Porphyridium purpureum</name>
    <name type="common">Red alga</name>
    <name type="synonym">Porphyridium cruentum</name>
    <dbReference type="NCBI Taxonomy" id="35688"/>
    <lineage>
        <taxon>Eukaryota</taxon>
        <taxon>Rhodophyta</taxon>
        <taxon>Bangiophyceae</taxon>
        <taxon>Porphyridiales</taxon>
        <taxon>Porphyridiaceae</taxon>
        <taxon>Porphyridium</taxon>
    </lineage>
</organism>
<keyword evidence="1" id="KW-0472">Membrane</keyword>
<dbReference type="AlphaFoldDB" id="A0A5J4YRV8"/>
<keyword evidence="1" id="KW-1133">Transmembrane helix</keyword>
<proteinExistence type="predicted"/>
<keyword evidence="3" id="KW-1185">Reference proteome</keyword>
<evidence type="ECO:0000313" key="3">
    <source>
        <dbReference type="Proteomes" id="UP000324585"/>
    </source>
</evidence>
<accession>A0A5J4YRV8</accession>
<evidence type="ECO:0000256" key="1">
    <source>
        <dbReference type="SAM" id="Phobius"/>
    </source>
</evidence>
<reference evidence="3" key="1">
    <citation type="journal article" date="2019" name="Nat. Commun.">
        <title>Expansion of phycobilisome linker gene families in mesophilic red algae.</title>
        <authorList>
            <person name="Lee J."/>
            <person name="Kim D."/>
            <person name="Bhattacharya D."/>
            <person name="Yoon H.S."/>
        </authorList>
    </citation>
    <scope>NUCLEOTIDE SEQUENCE [LARGE SCALE GENOMIC DNA]</scope>
    <source>
        <strain evidence="3">CCMP 1328</strain>
    </source>
</reference>
<feature type="transmembrane region" description="Helical" evidence="1">
    <location>
        <begin position="70"/>
        <end position="103"/>
    </location>
</feature>
<dbReference type="Proteomes" id="UP000324585">
    <property type="component" value="Unassembled WGS sequence"/>
</dbReference>
<gene>
    <name evidence="2" type="ORF">FVE85_4021</name>
</gene>
<sequence>MVFDLDSSTTFVEIVRKLMLLVIVLGTCVFAAYGFVAAIIQLFGVPPASARDQNDVPMPTSWIRRAQYRIAMVFVMPVIAAVWGAAAAATLNIFPVICIAGIYRNIPRSMSGTESIIVAVLLTVTTVISHHV</sequence>
<protein>
    <submittedName>
        <fullName evidence="2">Uncharacterized protein</fullName>
    </submittedName>
</protein>
<dbReference type="EMBL" id="VRMN01000005">
    <property type="protein sequence ID" value="KAA8494046.1"/>
    <property type="molecule type" value="Genomic_DNA"/>
</dbReference>
<keyword evidence="1" id="KW-0812">Transmembrane</keyword>
<comment type="caution">
    <text evidence="2">The sequence shown here is derived from an EMBL/GenBank/DDBJ whole genome shotgun (WGS) entry which is preliminary data.</text>
</comment>
<evidence type="ECO:0000313" key="2">
    <source>
        <dbReference type="EMBL" id="KAA8494046.1"/>
    </source>
</evidence>
<name>A0A5J4YRV8_PORPP</name>
<feature type="transmembrane region" description="Helical" evidence="1">
    <location>
        <begin position="20"/>
        <end position="43"/>
    </location>
</feature>